<evidence type="ECO:0000313" key="1">
    <source>
        <dbReference type="EMBL" id="EJW05360.1"/>
    </source>
</evidence>
<dbReference type="HOGENOM" id="CLU_2171005_0_0_1"/>
<comment type="caution">
    <text evidence="1">The sequence shown here is derived from an EMBL/GenBank/DDBJ whole genome shotgun (WGS) entry which is preliminary data.</text>
</comment>
<dbReference type="Proteomes" id="UP000003163">
    <property type="component" value="Unassembled WGS sequence"/>
</dbReference>
<dbReference type="VEuPathDB" id="MicrosporidiaDB:EDEG_00586"/>
<evidence type="ECO:0000313" key="2">
    <source>
        <dbReference type="Proteomes" id="UP000003163"/>
    </source>
</evidence>
<gene>
    <name evidence="1" type="ORF">EDEG_00586</name>
</gene>
<name>J9DS07_EDHAE</name>
<accession>J9DS07</accession>
<reference evidence="2" key="2">
    <citation type="submission" date="2015-07" db="EMBL/GenBank/DDBJ databases">
        <title>Contrasting host-pathogen interactions and genome evolution in two generalist and specialist microsporidian pathogens of mosquitoes.</title>
        <authorList>
            <consortium name="The Broad Institute Genomics Platform"/>
            <consortium name="The Broad Institute Genome Sequencing Center for Infectious Disease"/>
            <person name="Cuomo C.A."/>
            <person name="Sanscrainte N.D."/>
            <person name="Goldberg J.M."/>
            <person name="Heiman D."/>
            <person name="Young S."/>
            <person name="Zeng Q."/>
            <person name="Becnel J.J."/>
            <person name="Birren B.W."/>
        </authorList>
    </citation>
    <scope>NUCLEOTIDE SEQUENCE [LARGE SCALE GENOMIC DNA]</scope>
    <source>
        <strain evidence="2">USNM 41457</strain>
    </source>
</reference>
<reference evidence="1 2" key="1">
    <citation type="submission" date="2011-08" db="EMBL/GenBank/DDBJ databases">
        <authorList>
            <person name="Liu Z.J."/>
            <person name="Shi F.L."/>
            <person name="Lu J.Q."/>
            <person name="Li M."/>
            <person name="Wang Z.L."/>
        </authorList>
    </citation>
    <scope>NUCLEOTIDE SEQUENCE [LARGE SCALE GENOMIC DNA]</scope>
    <source>
        <strain evidence="1 2">USNM 41457</strain>
    </source>
</reference>
<sequence>MASFRVSRATALLKMLRKTLHAVSVPPEYKRMLLDGVLAPTTSFGNEIFGSNNHSIECIARVVFKGIACVLKKSNFCRHRAYEELYIIPMEMRLLRRELGRSYNGHIVEG</sequence>
<keyword evidence="2" id="KW-1185">Reference proteome</keyword>
<dbReference type="AlphaFoldDB" id="J9DS07"/>
<proteinExistence type="predicted"/>
<dbReference type="EMBL" id="AFBI03000007">
    <property type="protein sequence ID" value="EJW05360.1"/>
    <property type="molecule type" value="Genomic_DNA"/>
</dbReference>
<dbReference type="InParanoid" id="J9DS07"/>
<organism evidence="1 2">
    <name type="scientific">Edhazardia aedis (strain USNM 41457)</name>
    <name type="common">Microsporidian parasite</name>
    <dbReference type="NCBI Taxonomy" id="1003232"/>
    <lineage>
        <taxon>Eukaryota</taxon>
        <taxon>Fungi</taxon>
        <taxon>Fungi incertae sedis</taxon>
        <taxon>Microsporidia</taxon>
        <taxon>Edhazardia</taxon>
    </lineage>
</organism>
<protein>
    <submittedName>
        <fullName evidence="1">Uncharacterized protein</fullName>
    </submittedName>
</protein>